<reference evidence="1" key="1">
    <citation type="submission" date="2021-12" db="EMBL/GenBank/DDBJ databases">
        <title>Comparative genomics, transcriptomics and evolutionary studies reveal genomic signatures of adaptation to plant cell wall in hemibiotrophic fungi.</title>
        <authorList>
            <consortium name="DOE Joint Genome Institute"/>
            <person name="Baroncelli R."/>
            <person name="Diaz J.F."/>
            <person name="Benocci T."/>
            <person name="Peng M."/>
            <person name="Battaglia E."/>
            <person name="Haridas S."/>
            <person name="Andreopoulos W."/>
            <person name="Labutti K."/>
            <person name="Pangilinan J."/>
            <person name="Floch G.L."/>
            <person name="Makela M.R."/>
            <person name="Henrissat B."/>
            <person name="Grigoriev I.V."/>
            <person name="Crouch J.A."/>
            <person name="De Vries R.P."/>
            <person name="Sukno S.A."/>
            <person name="Thon M.R."/>
        </authorList>
    </citation>
    <scope>NUCLEOTIDE SEQUENCE</scope>
    <source>
        <strain evidence="1">CBS 112980</strain>
    </source>
</reference>
<comment type="caution">
    <text evidence="1">The sequence shown here is derived from an EMBL/GenBank/DDBJ whole genome shotgun (WGS) entry which is preliminary data.</text>
</comment>
<name>A0AAD8UK22_GLOAC</name>
<accession>A0AAD8UK22</accession>
<evidence type="ECO:0000313" key="1">
    <source>
        <dbReference type="EMBL" id="KAK1722963.1"/>
    </source>
</evidence>
<protein>
    <submittedName>
        <fullName evidence="1">Uncharacterized protein</fullName>
    </submittedName>
</protein>
<dbReference type="RefSeq" id="XP_060363018.1">
    <property type="nucleotide sequence ID" value="XM_060508656.1"/>
</dbReference>
<dbReference type="EMBL" id="JAHMHS010000072">
    <property type="protein sequence ID" value="KAK1722963.1"/>
    <property type="molecule type" value="Genomic_DNA"/>
</dbReference>
<dbReference type="AlphaFoldDB" id="A0AAD8UK22"/>
<organism evidence="1 2">
    <name type="scientific">Glomerella acutata</name>
    <name type="common">Colletotrichum acutatum</name>
    <dbReference type="NCBI Taxonomy" id="27357"/>
    <lineage>
        <taxon>Eukaryota</taxon>
        <taxon>Fungi</taxon>
        <taxon>Dikarya</taxon>
        <taxon>Ascomycota</taxon>
        <taxon>Pezizomycotina</taxon>
        <taxon>Sordariomycetes</taxon>
        <taxon>Hypocreomycetidae</taxon>
        <taxon>Glomerellales</taxon>
        <taxon>Glomerellaceae</taxon>
        <taxon>Colletotrichum</taxon>
        <taxon>Colletotrichum acutatum species complex</taxon>
    </lineage>
</organism>
<gene>
    <name evidence="1" type="ORF">BDZ83DRAFT_627758</name>
</gene>
<dbReference type="GeneID" id="85392555"/>
<proteinExistence type="predicted"/>
<dbReference type="Proteomes" id="UP001244207">
    <property type="component" value="Unassembled WGS sequence"/>
</dbReference>
<sequence>MKDGWQSQSSQKPNPASEDGVIVIGADTQSGAQIIGPSLSEIHLTAQLLDGKGTR</sequence>
<evidence type="ECO:0000313" key="2">
    <source>
        <dbReference type="Proteomes" id="UP001244207"/>
    </source>
</evidence>
<keyword evidence="2" id="KW-1185">Reference proteome</keyword>